<evidence type="ECO:0000256" key="3">
    <source>
        <dbReference type="SAM" id="MobiDB-lite"/>
    </source>
</evidence>
<dbReference type="PROSITE" id="PS51257">
    <property type="entry name" value="PROKAR_LIPOPROTEIN"/>
    <property type="match status" value="1"/>
</dbReference>
<dbReference type="InterPro" id="IPR038482">
    <property type="entry name" value="Tp34-type_sf"/>
</dbReference>
<evidence type="ECO:0000313" key="5">
    <source>
        <dbReference type="EMBL" id="SDT86435.1"/>
    </source>
</evidence>
<evidence type="ECO:0000256" key="4">
    <source>
        <dbReference type="SAM" id="SignalP"/>
    </source>
</evidence>
<comment type="similarity">
    <text evidence="1">Belongs to the UPF0423 family.</text>
</comment>
<organism evidence="5 6">
    <name type="scientific">Schaalia radingae</name>
    <dbReference type="NCBI Taxonomy" id="131110"/>
    <lineage>
        <taxon>Bacteria</taxon>
        <taxon>Bacillati</taxon>
        <taxon>Actinomycetota</taxon>
        <taxon>Actinomycetes</taxon>
        <taxon>Actinomycetales</taxon>
        <taxon>Actinomycetaceae</taxon>
        <taxon>Schaalia</taxon>
    </lineage>
</organism>
<accession>A0ABY0V5J0</accession>
<evidence type="ECO:0000256" key="1">
    <source>
        <dbReference type="ARBA" id="ARBA00010013"/>
    </source>
</evidence>
<reference evidence="5 6" key="1">
    <citation type="submission" date="2016-10" db="EMBL/GenBank/DDBJ databases">
        <authorList>
            <person name="Varghese N."/>
            <person name="Submissions S."/>
        </authorList>
    </citation>
    <scope>NUCLEOTIDE SEQUENCE [LARGE SCALE GENOMIC DNA]</scope>
    <source>
        <strain evidence="5 6">DSM 9169</strain>
    </source>
</reference>
<keyword evidence="2 4" id="KW-0732">Signal</keyword>
<dbReference type="EMBL" id="LT629792">
    <property type="protein sequence ID" value="SDT86435.1"/>
    <property type="molecule type" value="Genomic_DNA"/>
</dbReference>
<protein>
    <recommendedName>
        <fullName evidence="7">Amino acid ABC transporter substrate-binding protein</fullName>
    </recommendedName>
</protein>
<feature type="region of interest" description="Disordered" evidence="3">
    <location>
        <begin position="26"/>
        <end position="72"/>
    </location>
</feature>
<feature type="compositionally biased region" description="Polar residues" evidence="3">
    <location>
        <begin position="26"/>
        <end position="42"/>
    </location>
</feature>
<dbReference type="RefSeq" id="WP_058237786.1">
    <property type="nucleotide sequence ID" value="NZ_LT629792.1"/>
</dbReference>
<evidence type="ECO:0000313" key="6">
    <source>
        <dbReference type="Proteomes" id="UP000198976"/>
    </source>
</evidence>
<evidence type="ECO:0000256" key="2">
    <source>
        <dbReference type="ARBA" id="ARBA00022729"/>
    </source>
</evidence>
<gene>
    <name evidence="5" type="ORF">SAMN04489714_0306</name>
</gene>
<feature type="signal peptide" evidence="4">
    <location>
        <begin position="1"/>
        <end position="23"/>
    </location>
</feature>
<dbReference type="InterPro" id="IPR018470">
    <property type="entry name" value="Metal-bd_Tp34-typ"/>
</dbReference>
<dbReference type="Proteomes" id="UP000198976">
    <property type="component" value="Chromosome I"/>
</dbReference>
<keyword evidence="6" id="KW-1185">Reference proteome</keyword>
<feature type="compositionally biased region" description="Low complexity" evidence="3">
    <location>
        <begin position="43"/>
        <end position="64"/>
    </location>
</feature>
<name>A0ABY0V5J0_9ACTO</name>
<dbReference type="Gene3D" id="2.60.40.2480">
    <property type="entry name" value="Periplasmic metal-binding protein Tp34-type"/>
    <property type="match status" value="1"/>
</dbReference>
<dbReference type="Pfam" id="PF10634">
    <property type="entry name" value="Iron_transport"/>
    <property type="match status" value="1"/>
</dbReference>
<evidence type="ECO:0008006" key="7">
    <source>
        <dbReference type="Google" id="ProtNLM"/>
    </source>
</evidence>
<proteinExistence type="inferred from homology"/>
<feature type="chain" id="PRO_5045934947" description="Amino acid ABC transporter substrate-binding protein" evidence="4">
    <location>
        <begin position="24"/>
        <end position="223"/>
    </location>
</feature>
<sequence>MKIRLRQVGAALTALVVAGTLGACSQQGSTNESGASDNSTTQSAAGDAAESAGGDAAAAPGEDAGFQENPLGDDIYLDNDRVKVGGVYFQPVDMEPQMGVPKEESSMHLEADIAAGENDLGYGVGDFIPGLTVTYKLYKAGTKDVVQEGAFMPMVANDGPHYGLNLPKLDAGTYDVEITIESPEKDGWMLHVDKTTGVTGRYWTEPLVATFKNFQWDPTAVEW</sequence>